<dbReference type="RefSeq" id="WP_011587094.1">
    <property type="nucleotide sequence ID" value="NC_008255.1"/>
</dbReference>
<dbReference type="AlphaFoldDB" id="A0A6N4SX95"/>
<sequence>MKKINVFLFIVMGLSAATACKKKDKNEGVETKGTMILAATPGGTYAEGADYLLATETFESGKISTTGNGIEQNGYRYYAFHKNKVFSLLYGQGNPGAVTVYKLNENKELKLFSNLQTESVHVFGKVKDDLLLIKVPRSGEASASIANFYRINADNPSIVGTATINTATLAGNGERAYFTGAFQVGDKVYAPYMCIKGKTDSTFHTKYTDSTWVAVFSYPGLVYEKTIKDNRTGFIGYYFAQNGLRQIENGDVYAFSNAQVTGAGVTPSTKPSAAIRIKSGQSEFDQSYFFNIQSASGGHHLYREDYLGNGKFLLVMYSNPNTTAGTKTYAIVDVINQTFNWVTGLPAPANIKAIARLPYVAPNGKTASVGITDGSGLFVYQIDVNTFTAKKGLEVEAGSLTALGELLPE</sequence>
<evidence type="ECO:0008006" key="3">
    <source>
        <dbReference type="Google" id="ProtNLM"/>
    </source>
</evidence>
<organism evidence="1 2">
    <name type="scientific">Cytophaga hutchinsonii (strain ATCC 33406 / DSM 1761 / CIP 103989 / NBRC 15051 / NCIMB 9469 / D465)</name>
    <dbReference type="NCBI Taxonomy" id="269798"/>
    <lineage>
        <taxon>Bacteria</taxon>
        <taxon>Pseudomonadati</taxon>
        <taxon>Bacteroidota</taxon>
        <taxon>Cytophagia</taxon>
        <taxon>Cytophagales</taxon>
        <taxon>Cytophagaceae</taxon>
        <taxon>Cytophaga</taxon>
    </lineage>
</organism>
<keyword evidence="2" id="KW-1185">Reference proteome</keyword>
<dbReference type="InterPro" id="IPR025401">
    <property type="entry name" value="DUF4374"/>
</dbReference>
<dbReference type="Pfam" id="PF14298">
    <property type="entry name" value="DUF4374"/>
    <property type="match status" value="2"/>
</dbReference>
<gene>
    <name evidence="1" type="ordered locus">CHU_3756</name>
</gene>
<dbReference type="EMBL" id="CP000383">
    <property type="protein sequence ID" value="ABG60989.1"/>
    <property type="molecule type" value="Genomic_DNA"/>
</dbReference>
<proteinExistence type="predicted"/>
<reference evidence="1 2" key="1">
    <citation type="journal article" date="2007" name="Appl. Environ. Microbiol.">
        <title>Genome sequence of the cellulolytic gliding bacterium Cytophaga hutchinsonii.</title>
        <authorList>
            <person name="Xie G."/>
            <person name="Bruce D.C."/>
            <person name="Challacombe J.F."/>
            <person name="Chertkov O."/>
            <person name="Detter J.C."/>
            <person name="Gilna P."/>
            <person name="Han C.S."/>
            <person name="Lucas S."/>
            <person name="Misra M."/>
            <person name="Myers G.L."/>
            <person name="Richardson P."/>
            <person name="Tapia R."/>
            <person name="Thayer N."/>
            <person name="Thompson L.S."/>
            <person name="Brettin T.S."/>
            <person name="Henrissat B."/>
            <person name="Wilson D.B."/>
            <person name="McBride M.J."/>
        </authorList>
    </citation>
    <scope>NUCLEOTIDE SEQUENCE [LARGE SCALE GENOMIC DNA]</scope>
    <source>
        <strain evidence="2">ATCC 33406 / DSM 1761 / CIP 103989 / NBRC 15051 / NCIMB 9469 / D465</strain>
    </source>
</reference>
<name>A0A6N4SX95_CYTH3</name>
<protein>
    <recommendedName>
        <fullName evidence="3">DUF4374 domain-containing protein</fullName>
    </recommendedName>
</protein>
<dbReference type="PROSITE" id="PS51257">
    <property type="entry name" value="PROKAR_LIPOPROTEIN"/>
    <property type="match status" value="1"/>
</dbReference>
<evidence type="ECO:0000313" key="2">
    <source>
        <dbReference type="Proteomes" id="UP000001822"/>
    </source>
</evidence>
<dbReference type="Proteomes" id="UP000001822">
    <property type="component" value="Chromosome"/>
</dbReference>
<dbReference type="KEGG" id="chu:CHU_3756"/>
<dbReference type="OrthoDB" id="738440at2"/>
<evidence type="ECO:0000313" key="1">
    <source>
        <dbReference type="EMBL" id="ABG60989.1"/>
    </source>
</evidence>
<accession>A0A6N4SX95</accession>